<feature type="transmembrane region" description="Helical" evidence="7">
    <location>
        <begin position="72"/>
        <end position="98"/>
    </location>
</feature>
<keyword evidence="4 7" id="KW-0812">Transmembrane</keyword>
<dbReference type="Gene3D" id="1.10.3720.10">
    <property type="entry name" value="MetI-like"/>
    <property type="match status" value="1"/>
</dbReference>
<organism evidence="9 10">
    <name type="scientific">Candidatus Acutalibacter pullicola</name>
    <dbReference type="NCBI Taxonomy" id="2838417"/>
    <lineage>
        <taxon>Bacteria</taxon>
        <taxon>Bacillati</taxon>
        <taxon>Bacillota</taxon>
        <taxon>Clostridia</taxon>
        <taxon>Eubacteriales</taxon>
        <taxon>Acutalibacteraceae</taxon>
        <taxon>Acutalibacter</taxon>
    </lineage>
</organism>
<feature type="transmembrane region" description="Helical" evidence="7">
    <location>
        <begin position="9"/>
        <end position="30"/>
    </location>
</feature>
<dbReference type="AlphaFoldDB" id="A0A9D2MUZ1"/>
<evidence type="ECO:0000256" key="1">
    <source>
        <dbReference type="ARBA" id="ARBA00004651"/>
    </source>
</evidence>
<keyword evidence="5 7" id="KW-1133">Transmembrane helix</keyword>
<dbReference type="InterPro" id="IPR000515">
    <property type="entry name" value="MetI-like"/>
</dbReference>
<reference evidence="9" key="2">
    <citation type="submission" date="2021-04" db="EMBL/GenBank/DDBJ databases">
        <authorList>
            <person name="Gilroy R."/>
        </authorList>
    </citation>
    <scope>NUCLEOTIDE SEQUENCE</scope>
    <source>
        <strain evidence="9">CHK185-1770</strain>
    </source>
</reference>
<sequence length="269" mass="28769">MQRCLHKGTFLLGAAMVGLMLLLMTVGLFYTPYDPEAMDTQHALAFFSPAHPLGTDQFGRDVLSRVMVGARYSFLVGALTVVFGLVLGGVVGAVAGYYGGKIDEVVMKLIDVQMAFPGVLLALMLIAVFGNGLQNLVLALGLMSVPRFARIARGGFLQYRDAEFVKAARARGAGDGRILFRHILPHLTPELVVTGALGFAGAVMSEAGLSYLGLGMEPTTPSFGRMLSEAQGEMLQAWWYVLIPAAAITLLVMGFNLMGDALQEVTRHG</sequence>
<dbReference type="Pfam" id="PF00528">
    <property type="entry name" value="BPD_transp_1"/>
    <property type="match status" value="1"/>
</dbReference>
<dbReference type="CDD" id="cd06261">
    <property type="entry name" value="TM_PBP2"/>
    <property type="match status" value="1"/>
</dbReference>
<dbReference type="PANTHER" id="PTHR43386:SF1">
    <property type="entry name" value="D,D-DIPEPTIDE TRANSPORT SYSTEM PERMEASE PROTEIN DDPC-RELATED"/>
    <property type="match status" value="1"/>
</dbReference>
<feature type="domain" description="ABC transmembrane type-1" evidence="8">
    <location>
        <begin position="70"/>
        <end position="259"/>
    </location>
</feature>
<feature type="transmembrane region" description="Helical" evidence="7">
    <location>
        <begin position="237"/>
        <end position="258"/>
    </location>
</feature>
<reference evidence="9" key="1">
    <citation type="journal article" date="2021" name="PeerJ">
        <title>Extensive microbial diversity within the chicken gut microbiome revealed by metagenomics and culture.</title>
        <authorList>
            <person name="Gilroy R."/>
            <person name="Ravi A."/>
            <person name="Getino M."/>
            <person name="Pursley I."/>
            <person name="Horton D.L."/>
            <person name="Alikhan N.F."/>
            <person name="Baker D."/>
            <person name="Gharbi K."/>
            <person name="Hall N."/>
            <person name="Watson M."/>
            <person name="Adriaenssens E.M."/>
            <person name="Foster-Nyarko E."/>
            <person name="Jarju S."/>
            <person name="Secka A."/>
            <person name="Antonio M."/>
            <person name="Oren A."/>
            <person name="Chaudhuri R.R."/>
            <person name="La Ragione R."/>
            <person name="Hildebrand F."/>
            <person name="Pallen M.J."/>
        </authorList>
    </citation>
    <scope>NUCLEOTIDE SEQUENCE</scope>
    <source>
        <strain evidence="9">CHK185-1770</strain>
    </source>
</reference>
<dbReference type="PANTHER" id="PTHR43386">
    <property type="entry name" value="OLIGOPEPTIDE TRANSPORT SYSTEM PERMEASE PROTEIN APPC"/>
    <property type="match status" value="1"/>
</dbReference>
<comment type="caution">
    <text evidence="9">The sequence shown here is derived from an EMBL/GenBank/DDBJ whole genome shotgun (WGS) entry which is preliminary data.</text>
</comment>
<evidence type="ECO:0000256" key="7">
    <source>
        <dbReference type="RuleBase" id="RU363032"/>
    </source>
</evidence>
<evidence type="ECO:0000313" key="10">
    <source>
        <dbReference type="Proteomes" id="UP000826793"/>
    </source>
</evidence>
<name>A0A9D2MUZ1_9FIRM</name>
<feature type="transmembrane region" description="Helical" evidence="7">
    <location>
        <begin position="191"/>
        <end position="216"/>
    </location>
</feature>
<evidence type="ECO:0000256" key="5">
    <source>
        <dbReference type="ARBA" id="ARBA00022989"/>
    </source>
</evidence>
<dbReference type="EMBL" id="DWXG01000042">
    <property type="protein sequence ID" value="HJB98007.1"/>
    <property type="molecule type" value="Genomic_DNA"/>
</dbReference>
<evidence type="ECO:0000256" key="2">
    <source>
        <dbReference type="ARBA" id="ARBA00022448"/>
    </source>
</evidence>
<evidence type="ECO:0000313" key="9">
    <source>
        <dbReference type="EMBL" id="HJB98007.1"/>
    </source>
</evidence>
<dbReference type="SUPFAM" id="SSF161098">
    <property type="entry name" value="MetI-like"/>
    <property type="match status" value="1"/>
</dbReference>
<dbReference type="InterPro" id="IPR035906">
    <property type="entry name" value="MetI-like_sf"/>
</dbReference>
<evidence type="ECO:0000256" key="6">
    <source>
        <dbReference type="ARBA" id="ARBA00023136"/>
    </source>
</evidence>
<gene>
    <name evidence="9" type="ORF">H9710_05430</name>
</gene>
<protein>
    <submittedName>
        <fullName evidence="9">ABC transporter permease</fullName>
    </submittedName>
</protein>
<evidence type="ECO:0000256" key="3">
    <source>
        <dbReference type="ARBA" id="ARBA00022475"/>
    </source>
</evidence>
<keyword evidence="6 7" id="KW-0472">Membrane</keyword>
<dbReference type="InterPro" id="IPR050366">
    <property type="entry name" value="BP-dependent_transpt_permease"/>
</dbReference>
<evidence type="ECO:0000256" key="4">
    <source>
        <dbReference type="ARBA" id="ARBA00022692"/>
    </source>
</evidence>
<keyword evidence="2 7" id="KW-0813">Transport</keyword>
<dbReference type="GO" id="GO:0055085">
    <property type="term" value="P:transmembrane transport"/>
    <property type="evidence" value="ECO:0007669"/>
    <property type="project" value="InterPro"/>
</dbReference>
<keyword evidence="3" id="KW-1003">Cell membrane</keyword>
<dbReference type="PROSITE" id="PS50928">
    <property type="entry name" value="ABC_TM1"/>
    <property type="match status" value="1"/>
</dbReference>
<comment type="subcellular location">
    <subcellularLocation>
        <location evidence="1 7">Cell membrane</location>
        <topology evidence="1 7">Multi-pass membrane protein</topology>
    </subcellularLocation>
</comment>
<evidence type="ECO:0000259" key="8">
    <source>
        <dbReference type="PROSITE" id="PS50928"/>
    </source>
</evidence>
<comment type="similarity">
    <text evidence="7">Belongs to the binding-protein-dependent transport system permease family.</text>
</comment>
<dbReference type="Proteomes" id="UP000826793">
    <property type="component" value="Unassembled WGS sequence"/>
</dbReference>
<accession>A0A9D2MUZ1</accession>
<feature type="transmembrane region" description="Helical" evidence="7">
    <location>
        <begin position="119"/>
        <end position="143"/>
    </location>
</feature>
<proteinExistence type="inferred from homology"/>
<dbReference type="GO" id="GO:0005886">
    <property type="term" value="C:plasma membrane"/>
    <property type="evidence" value="ECO:0007669"/>
    <property type="project" value="UniProtKB-SubCell"/>
</dbReference>